<feature type="binding site" evidence="12">
    <location>
        <position position="81"/>
    </location>
    <ligand>
        <name>Na(+)</name>
        <dbReference type="ChEBI" id="CHEBI:29101"/>
        <note>structural</note>
    </ligand>
</feature>
<feature type="transmembrane region" description="Helical" evidence="12">
    <location>
        <begin position="38"/>
        <end position="60"/>
    </location>
</feature>
<keyword evidence="12" id="KW-0813">Transport</keyword>
<comment type="activity regulation">
    <text evidence="12">Na(+) is not transported, but it plays an essential structural role and its presence is essential for fluoride channel function.</text>
</comment>
<evidence type="ECO:0000256" key="2">
    <source>
        <dbReference type="ARBA" id="ARBA00022475"/>
    </source>
</evidence>
<dbReference type="InterPro" id="IPR003691">
    <property type="entry name" value="FluC"/>
</dbReference>
<evidence type="ECO:0000313" key="13">
    <source>
        <dbReference type="EMBL" id="RCV93520.1"/>
    </source>
</evidence>
<dbReference type="Pfam" id="PF02537">
    <property type="entry name" value="CRCB"/>
    <property type="match status" value="1"/>
</dbReference>
<keyword evidence="4 12" id="KW-0812">Transmembrane</keyword>
<keyword evidence="9 12" id="KW-0407">Ion channel</keyword>
<evidence type="ECO:0000256" key="3">
    <source>
        <dbReference type="ARBA" id="ARBA00022519"/>
    </source>
</evidence>
<comment type="function">
    <text evidence="12">Fluoride-specific ion channel. Important for reducing fluoride concentration in the cell, thus reducing its toxicity.</text>
</comment>
<dbReference type="GO" id="GO:0005886">
    <property type="term" value="C:plasma membrane"/>
    <property type="evidence" value="ECO:0007669"/>
    <property type="project" value="UniProtKB-SubCell"/>
</dbReference>
<reference evidence="13 14" key="1">
    <citation type="submission" date="2018-07" db="EMBL/GenBank/DDBJ databases">
        <title>Halomonas rutogse sp. nov., isolated from Lake TangqianCo on Tibetan Plateau.</title>
        <authorList>
            <person name="Lu H."/>
            <person name="Xing P."/>
            <person name="Wu Q."/>
        </authorList>
    </citation>
    <scope>NUCLEOTIDE SEQUENCE [LARGE SCALE GENOMIC DNA]</scope>
    <source>
        <strain evidence="13 14">TQ8S</strain>
    </source>
</reference>
<evidence type="ECO:0000256" key="7">
    <source>
        <dbReference type="ARBA" id="ARBA00023065"/>
    </source>
</evidence>
<evidence type="ECO:0000256" key="10">
    <source>
        <dbReference type="ARBA" id="ARBA00035120"/>
    </source>
</evidence>
<keyword evidence="2 12" id="KW-1003">Cell membrane</keyword>
<dbReference type="EMBL" id="QPIJ01000002">
    <property type="protein sequence ID" value="RCV93520.1"/>
    <property type="molecule type" value="Genomic_DNA"/>
</dbReference>
<dbReference type="GO" id="GO:0062054">
    <property type="term" value="F:fluoride channel activity"/>
    <property type="evidence" value="ECO:0007669"/>
    <property type="project" value="UniProtKB-UniRule"/>
</dbReference>
<proteinExistence type="inferred from homology"/>
<comment type="similarity">
    <text evidence="10 12">Belongs to the fluoride channel Fluc/FEX (TC 1.A.43) family.</text>
</comment>
<dbReference type="RefSeq" id="WP_114485392.1">
    <property type="nucleotide sequence ID" value="NZ_CBCSHM010000012.1"/>
</dbReference>
<dbReference type="Proteomes" id="UP000253204">
    <property type="component" value="Unassembled WGS sequence"/>
</dbReference>
<evidence type="ECO:0000256" key="4">
    <source>
        <dbReference type="ARBA" id="ARBA00022692"/>
    </source>
</evidence>
<protein>
    <recommendedName>
        <fullName evidence="12">Fluoride-specific ion channel FluC</fullName>
    </recommendedName>
</protein>
<feature type="transmembrane region" description="Helical" evidence="12">
    <location>
        <begin position="106"/>
        <end position="126"/>
    </location>
</feature>
<evidence type="ECO:0000256" key="9">
    <source>
        <dbReference type="ARBA" id="ARBA00023303"/>
    </source>
</evidence>
<keyword evidence="6 12" id="KW-0915">Sodium</keyword>
<feature type="transmembrane region" description="Helical" evidence="12">
    <location>
        <begin position="6"/>
        <end position="26"/>
    </location>
</feature>
<evidence type="ECO:0000256" key="5">
    <source>
        <dbReference type="ARBA" id="ARBA00022989"/>
    </source>
</evidence>
<dbReference type="OrthoDB" id="9806299at2"/>
<feature type="transmembrane region" description="Helical" evidence="12">
    <location>
        <begin position="72"/>
        <end position="94"/>
    </location>
</feature>
<comment type="catalytic activity">
    <reaction evidence="11">
        <text>fluoride(in) = fluoride(out)</text>
        <dbReference type="Rhea" id="RHEA:76159"/>
        <dbReference type="ChEBI" id="CHEBI:17051"/>
    </reaction>
    <physiologicalReaction direction="left-to-right" evidence="11">
        <dbReference type="Rhea" id="RHEA:76160"/>
    </physiologicalReaction>
</comment>
<evidence type="ECO:0000313" key="14">
    <source>
        <dbReference type="Proteomes" id="UP000253204"/>
    </source>
</evidence>
<name>A0A368U8U5_9GAMM</name>
<dbReference type="PANTHER" id="PTHR28259:SF1">
    <property type="entry name" value="FLUORIDE EXPORT PROTEIN 1-RELATED"/>
    <property type="match status" value="1"/>
</dbReference>
<keyword evidence="14" id="KW-1185">Reference proteome</keyword>
<keyword evidence="7 12" id="KW-0406">Ion transport</keyword>
<sequence>MVGINWQWLGMIMIGGALGGMLRLAVSNALARLMGSRFPWGTLAVNLSAAAAIGLVAGMLLAPDLSARSLVWYMLVTGLLGGYSTVSSLSLQTLSLWQSGRHQAAIFNMGGTCLGGLMLLALGFWLGRALW</sequence>
<dbReference type="GO" id="GO:0140114">
    <property type="term" value="P:cellular detoxification of fluoride"/>
    <property type="evidence" value="ECO:0007669"/>
    <property type="project" value="UniProtKB-UniRule"/>
</dbReference>
<evidence type="ECO:0000256" key="6">
    <source>
        <dbReference type="ARBA" id="ARBA00023053"/>
    </source>
</evidence>
<keyword evidence="5 12" id="KW-1133">Transmembrane helix</keyword>
<keyword evidence="12" id="KW-0479">Metal-binding</keyword>
<feature type="binding site" evidence="12">
    <location>
        <position position="84"/>
    </location>
    <ligand>
        <name>Na(+)</name>
        <dbReference type="ChEBI" id="CHEBI:29101"/>
        <note>structural</note>
    </ligand>
</feature>
<keyword evidence="3" id="KW-0997">Cell inner membrane</keyword>
<comment type="caution">
    <text evidence="13">The sequence shown here is derived from an EMBL/GenBank/DDBJ whole genome shotgun (WGS) entry which is preliminary data.</text>
</comment>
<evidence type="ECO:0000256" key="12">
    <source>
        <dbReference type="HAMAP-Rule" id="MF_00454"/>
    </source>
</evidence>
<keyword evidence="8 12" id="KW-0472">Membrane</keyword>
<gene>
    <name evidence="12" type="primary">fluC</name>
    <name evidence="12" type="synonym">crcB</name>
    <name evidence="13" type="ORF">DU506_02590</name>
</gene>
<evidence type="ECO:0000256" key="8">
    <source>
        <dbReference type="ARBA" id="ARBA00023136"/>
    </source>
</evidence>
<evidence type="ECO:0000256" key="1">
    <source>
        <dbReference type="ARBA" id="ARBA00004651"/>
    </source>
</evidence>
<accession>A0A368U8U5</accession>
<dbReference type="AlphaFoldDB" id="A0A368U8U5"/>
<organism evidence="13 14">
    <name type="scientific">Vreelandella rituensis</name>
    <dbReference type="NCBI Taxonomy" id="2282306"/>
    <lineage>
        <taxon>Bacteria</taxon>
        <taxon>Pseudomonadati</taxon>
        <taxon>Pseudomonadota</taxon>
        <taxon>Gammaproteobacteria</taxon>
        <taxon>Oceanospirillales</taxon>
        <taxon>Halomonadaceae</taxon>
        <taxon>Vreelandella</taxon>
    </lineage>
</organism>
<dbReference type="PANTHER" id="PTHR28259">
    <property type="entry name" value="FLUORIDE EXPORT PROTEIN 1-RELATED"/>
    <property type="match status" value="1"/>
</dbReference>
<evidence type="ECO:0000256" key="11">
    <source>
        <dbReference type="ARBA" id="ARBA00035585"/>
    </source>
</evidence>
<comment type="subcellular location">
    <subcellularLocation>
        <location evidence="1 12">Cell membrane</location>
        <topology evidence="1 12">Multi-pass membrane protein</topology>
    </subcellularLocation>
</comment>
<dbReference type="HAMAP" id="MF_00454">
    <property type="entry name" value="FluC"/>
    <property type="match status" value="1"/>
</dbReference>
<dbReference type="GO" id="GO:0046872">
    <property type="term" value="F:metal ion binding"/>
    <property type="evidence" value="ECO:0007669"/>
    <property type="project" value="UniProtKB-KW"/>
</dbReference>